<sequence>MTVQTEVAQEAWDDLHDKRAKLKEATEHYDIKVQAFKADECDLEEVTQAFEQKQQASQEHAAAFHQLFKV</sequence>
<dbReference type="Proteomes" id="UP000240243">
    <property type="component" value="Unassembled WGS sequence"/>
</dbReference>
<evidence type="ECO:0000313" key="2">
    <source>
        <dbReference type="Proteomes" id="UP000240243"/>
    </source>
</evidence>
<gene>
    <name evidence="1" type="ORF">C7H85_09505</name>
</gene>
<comment type="caution">
    <text evidence="1">The sequence shown here is derived from an EMBL/GenBank/DDBJ whole genome shotgun (WGS) entry which is preliminary data.</text>
</comment>
<dbReference type="OrthoDB" id="5600965at2"/>
<dbReference type="RefSeq" id="WP_106729475.1">
    <property type="nucleotide sequence ID" value="NZ_PXYG01000003.1"/>
</dbReference>
<accession>A0A2P7R5X0</accession>
<dbReference type="AlphaFoldDB" id="A0A2P7R5X0"/>
<organism evidence="1 2">
    <name type="scientific">Zobellella endophytica</name>
    <dbReference type="NCBI Taxonomy" id="2116700"/>
    <lineage>
        <taxon>Bacteria</taxon>
        <taxon>Pseudomonadati</taxon>
        <taxon>Pseudomonadota</taxon>
        <taxon>Gammaproteobacteria</taxon>
        <taxon>Aeromonadales</taxon>
        <taxon>Aeromonadaceae</taxon>
        <taxon>Zobellella</taxon>
    </lineage>
</organism>
<proteinExistence type="predicted"/>
<evidence type="ECO:0000313" key="1">
    <source>
        <dbReference type="EMBL" id="PSJ45611.1"/>
    </source>
</evidence>
<name>A0A2P7R5X0_9GAMM</name>
<keyword evidence="2" id="KW-1185">Reference proteome</keyword>
<protein>
    <submittedName>
        <fullName evidence="1">Uncharacterized protein</fullName>
    </submittedName>
</protein>
<dbReference type="EMBL" id="PXYG01000003">
    <property type="protein sequence ID" value="PSJ45611.1"/>
    <property type="molecule type" value="Genomic_DNA"/>
</dbReference>
<reference evidence="1 2" key="1">
    <citation type="submission" date="2018-03" db="EMBL/GenBank/DDBJ databases">
        <title>The draft genome of Zobellella sp. 59N8.</title>
        <authorList>
            <person name="Liu L."/>
            <person name="Li L."/>
            <person name="Zhang X."/>
            <person name="Liang L."/>
            <person name="Wang T."/>
        </authorList>
    </citation>
    <scope>NUCLEOTIDE SEQUENCE [LARGE SCALE GENOMIC DNA]</scope>
    <source>
        <strain evidence="1 2">59N8</strain>
    </source>
</reference>